<dbReference type="PROSITE" id="PS50928">
    <property type="entry name" value="ABC_TM1"/>
    <property type="match status" value="1"/>
</dbReference>
<dbReference type="SUPFAM" id="SSF161098">
    <property type="entry name" value="MetI-like"/>
    <property type="match status" value="1"/>
</dbReference>
<dbReference type="Pfam" id="PF00528">
    <property type="entry name" value="BPD_transp_1"/>
    <property type="match status" value="1"/>
</dbReference>
<evidence type="ECO:0000313" key="10">
    <source>
        <dbReference type="Proteomes" id="UP000187172"/>
    </source>
</evidence>
<comment type="caution">
    <text evidence="9">The sequence shown here is derived from an EMBL/GenBank/DDBJ whole genome shotgun (WGS) entry which is preliminary data.</text>
</comment>
<dbReference type="STRING" id="297318.BK138_01375"/>
<feature type="transmembrane region" description="Helical" evidence="7">
    <location>
        <begin position="112"/>
        <end position="132"/>
    </location>
</feature>
<evidence type="ECO:0000256" key="2">
    <source>
        <dbReference type="ARBA" id="ARBA00022448"/>
    </source>
</evidence>
<proteinExistence type="inferred from homology"/>
<organism evidence="9 10">
    <name type="scientific">Paenibacillus rhizosphaerae</name>
    <dbReference type="NCBI Taxonomy" id="297318"/>
    <lineage>
        <taxon>Bacteria</taxon>
        <taxon>Bacillati</taxon>
        <taxon>Bacillota</taxon>
        <taxon>Bacilli</taxon>
        <taxon>Bacillales</taxon>
        <taxon>Paenibacillaceae</taxon>
        <taxon>Paenibacillus</taxon>
    </lineage>
</organism>
<keyword evidence="4 7" id="KW-0812">Transmembrane</keyword>
<dbReference type="PANTHER" id="PTHR43744">
    <property type="entry name" value="ABC TRANSPORTER PERMEASE PROTEIN MG189-RELATED-RELATED"/>
    <property type="match status" value="1"/>
</dbReference>
<evidence type="ECO:0000259" key="8">
    <source>
        <dbReference type="PROSITE" id="PS50928"/>
    </source>
</evidence>
<dbReference type="RefSeq" id="WP_076164910.1">
    <property type="nucleotide sequence ID" value="NZ_MRTP01000001.1"/>
</dbReference>
<evidence type="ECO:0000256" key="5">
    <source>
        <dbReference type="ARBA" id="ARBA00022989"/>
    </source>
</evidence>
<accession>A0A1R1EZP3</accession>
<evidence type="ECO:0000256" key="6">
    <source>
        <dbReference type="ARBA" id="ARBA00023136"/>
    </source>
</evidence>
<dbReference type="AlphaFoldDB" id="A0A1R1EZP3"/>
<dbReference type="InterPro" id="IPR000515">
    <property type="entry name" value="MetI-like"/>
</dbReference>
<evidence type="ECO:0000256" key="4">
    <source>
        <dbReference type="ARBA" id="ARBA00022692"/>
    </source>
</evidence>
<feature type="transmembrane region" description="Helical" evidence="7">
    <location>
        <begin position="268"/>
        <end position="287"/>
    </location>
</feature>
<reference evidence="9 10" key="1">
    <citation type="submission" date="2016-11" db="EMBL/GenBank/DDBJ databases">
        <title>Paenibacillus species isolates.</title>
        <authorList>
            <person name="Beno S.M."/>
        </authorList>
    </citation>
    <scope>NUCLEOTIDE SEQUENCE [LARGE SCALE GENOMIC DNA]</scope>
    <source>
        <strain evidence="9 10">FSL R5-0378</strain>
    </source>
</reference>
<feature type="transmembrane region" description="Helical" evidence="7">
    <location>
        <begin position="144"/>
        <end position="164"/>
    </location>
</feature>
<keyword evidence="2 7" id="KW-0813">Transport</keyword>
<comment type="subcellular location">
    <subcellularLocation>
        <location evidence="1 7">Cell membrane</location>
        <topology evidence="1 7">Multi-pass membrane protein</topology>
    </subcellularLocation>
</comment>
<dbReference type="Proteomes" id="UP000187172">
    <property type="component" value="Unassembled WGS sequence"/>
</dbReference>
<keyword evidence="6 7" id="KW-0472">Membrane</keyword>
<feature type="domain" description="ABC transmembrane type-1" evidence="8">
    <location>
        <begin position="77"/>
        <end position="281"/>
    </location>
</feature>
<sequence>MKRGFRRTREDYVIDGIVYTILIVVMIATIYPFYYSLIISLNNGIDASRGGIFLWPRMFTWDNYEAVFSNDQLIKAYGVTIARTLIGTVSSLAFTALVAYCLAHKGLMFKNYYFLFFIIAMYFSGGLIPYFILIKKLHLMNTFAVYIIPDLLSVFNVIIMMSFFRELPEALKESARIDGASDLRTFLRIMLPLSAPVLATIALFNGVGHWNAWFDSAYFVNDKSLKTVSFMLMELINKANLTAVTGANTVDAQRSATYAAQTFTAESIRMATMIIVVIPIICVYPFLQKYFVKGIMVGSVKG</sequence>
<feature type="transmembrane region" description="Helical" evidence="7">
    <location>
        <begin position="185"/>
        <end position="204"/>
    </location>
</feature>
<dbReference type="GO" id="GO:0005886">
    <property type="term" value="C:plasma membrane"/>
    <property type="evidence" value="ECO:0007669"/>
    <property type="project" value="UniProtKB-SubCell"/>
</dbReference>
<name>A0A1R1EZP3_9BACL</name>
<dbReference type="InterPro" id="IPR035906">
    <property type="entry name" value="MetI-like_sf"/>
</dbReference>
<protein>
    <submittedName>
        <fullName evidence="9">ABC transporter permease</fullName>
    </submittedName>
</protein>
<dbReference type="Gene3D" id="1.10.3720.10">
    <property type="entry name" value="MetI-like"/>
    <property type="match status" value="1"/>
</dbReference>
<feature type="transmembrane region" description="Helical" evidence="7">
    <location>
        <begin position="12"/>
        <end position="34"/>
    </location>
</feature>
<evidence type="ECO:0000256" key="7">
    <source>
        <dbReference type="RuleBase" id="RU363032"/>
    </source>
</evidence>
<evidence type="ECO:0000313" key="9">
    <source>
        <dbReference type="EMBL" id="OMF57299.1"/>
    </source>
</evidence>
<gene>
    <name evidence="9" type="ORF">BK138_01375</name>
</gene>
<keyword evidence="10" id="KW-1185">Reference proteome</keyword>
<dbReference type="PANTHER" id="PTHR43744:SF9">
    <property type="entry name" value="POLYGALACTURONAN_RHAMNOGALACTURONAN TRANSPORT SYSTEM PERMEASE PROTEIN YTCP"/>
    <property type="match status" value="1"/>
</dbReference>
<keyword evidence="5 7" id="KW-1133">Transmembrane helix</keyword>
<evidence type="ECO:0000256" key="1">
    <source>
        <dbReference type="ARBA" id="ARBA00004651"/>
    </source>
</evidence>
<dbReference type="CDD" id="cd06261">
    <property type="entry name" value="TM_PBP2"/>
    <property type="match status" value="1"/>
</dbReference>
<keyword evidence="3" id="KW-1003">Cell membrane</keyword>
<feature type="transmembrane region" description="Helical" evidence="7">
    <location>
        <begin position="76"/>
        <end position="100"/>
    </location>
</feature>
<evidence type="ECO:0000256" key="3">
    <source>
        <dbReference type="ARBA" id="ARBA00022475"/>
    </source>
</evidence>
<comment type="similarity">
    <text evidence="7">Belongs to the binding-protein-dependent transport system permease family.</text>
</comment>
<dbReference type="EMBL" id="MRTP01000001">
    <property type="protein sequence ID" value="OMF57299.1"/>
    <property type="molecule type" value="Genomic_DNA"/>
</dbReference>
<dbReference type="GO" id="GO:0055085">
    <property type="term" value="P:transmembrane transport"/>
    <property type="evidence" value="ECO:0007669"/>
    <property type="project" value="InterPro"/>
</dbReference>